<reference evidence="5 6" key="1">
    <citation type="submission" date="2019-07" db="EMBL/GenBank/DDBJ databases">
        <title>Whole genome shotgun sequence of Pseudoalteromonas espejiana NBRC 102222.</title>
        <authorList>
            <person name="Hosoyama A."/>
            <person name="Uohara A."/>
            <person name="Ohji S."/>
            <person name="Ichikawa N."/>
        </authorList>
    </citation>
    <scope>NUCLEOTIDE SEQUENCE [LARGE SCALE GENOMIC DNA]</scope>
    <source>
        <strain evidence="5 6">NBRC 102222</strain>
    </source>
</reference>
<proteinExistence type="inferred from homology"/>
<dbReference type="GO" id="GO:0046556">
    <property type="term" value="F:alpha-L-arabinofuranosidase activity"/>
    <property type="evidence" value="ECO:0007669"/>
    <property type="project" value="TreeGrafter"/>
</dbReference>
<dbReference type="InterPro" id="IPR036962">
    <property type="entry name" value="Glyco_hydro_3_N_sf"/>
</dbReference>
<dbReference type="GO" id="GO:0045493">
    <property type="term" value="P:xylan catabolic process"/>
    <property type="evidence" value="ECO:0007669"/>
    <property type="project" value="InterPro"/>
</dbReference>
<dbReference type="GO" id="GO:0009044">
    <property type="term" value="F:xylan 1,4-beta-xylosidase activity"/>
    <property type="evidence" value="ECO:0007669"/>
    <property type="project" value="InterPro"/>
</dbReference>
<dbReference type="InterPro" id="IPR026891">
    <property type="entry name" value="Fn3-like"/>
</dbReference>
<dbReference type="Gene3D" id="2.60.40.10">
    <property type="entry name" value="Immunoglobulins"/>
    <property type="match status" value="1"/>
</dbReference>
<dbReference type="RefSeq" id="WP_089347822.1">
    <property type="nucleotide sequence ID" value="NZ_BJUM01000006.1"/>
</dbReference>
<dbReference type="InterPro" id="IPR013783">
    <property type="entry name" value="Ig-like_fold"/>
</dbReference>
<dbReference type="Gene3D" id="3.40.50.1700">
    <property type="entry name" value="Glycoside hydrolase family 3 C-terminal domain"/>
    <property type="match status" value="2"/>
</dbReference>
<dbReference type="InterPro" id="IPR002772">
    <property type="entry name" value="Glyco_hydro_3_C"/>
</dbReference>
<dbReference type="SUPFAM" id="SSF52279">
    <property type="entry name" value="Beta-D-glucan exohydrolase, C-terminal domain"/>
    <property type="match status" value="1"/>
</dbReference>
<dbReference type="AlphaFoldDB" id="A0A510XSJ6"/>
<comment type="similarity">
    <text evidence="1">Belongs to the glycosyl hydrolase 3 family.</text>
</comment>
<evidence type="ECO:0000313" key="5">
    <source>
        <dbReference type="EMBL" id="GEK54004.1"/>
    </source>
</evidence>
<keyword evidence="6" id="KW-1185">Reference proteome</keyword>
<dbReference type="PROSITE" id="PS51257">
    <property type="entry name" value="PROKAR_LIPOPROTEIN"/>
    <property type="match status" value="1"/>
</dbReference>
<dbReference type="SUPFAM" id="SSF51445">
    <property type="entry name" value="(Trans)glycosidases"/>
    <property type="match status" value="1"/>
</dbReference>
<dbReference type="Proteomes" id="UP000321419">
    <property type="component" value="Unassembled WGS sequence"/>
</dbReference>
<dbReference type="Pfam" id="PF07691">
    <property type="entry name" value="PA14"/>
    <property type="match status" value="1"/>
</dbReference>
<dbReference type="EMBL" id="BJUM01000006">
    <property type="protein sequence ID" value="GEK54004.1"/>
    <property type="molecule type" value="Genomic_DNA"/>
</dbReference>
<dbReference type="SUPFAM" id="SSF56988">
    <property type="entry name" value="Anthrax protective antigen"/>
    <property type="match status" value="1"/>
</dbReference>
<comment type="caution">
    <text evidence="5">The sequence shown here is derived from an EMBL/GenBank/DDBJ whole genome shotgun (WGS) entry which is preliminary data.</text>
</comment>
<keyword evidence="3" id="KW-0378">Hydrolase</keyword>
<dbReference type="InterPro" id="IPR044993">
    <property type="entry name" value="BXL"/>
</dbReference>
<dbReference type="GO" id="GO:0031222">
    <property type="term" value="P:arabinan catabolic process"/>
    <property type="evidence" value="ECO:0007669"/>
    <property type="project" value="TreeGrafter"/>
</dbReference>
<dbReference type="Pfam" id="PF14310">
    <property type="entry name" value="Fn3-like"/>
    <property type="match status" value="1"/>
</dbReference>
<evidence type="ECO:0000256" key="1">
    <source>
        <dbReference type="ARBA" id="ARBA00005336"/>
    </source>
</evidence>
<dbReference type="InterPro" id="IPR001764">
    <property type="entry name" value="Glyco_hydro_3_N"/>
</dbReference>
<evidence type="ECO:0000256" key="3">
    <source>
        <dbReference type="ARBA" id="ARBA00022801"/>
    </source>
</evidence>
<dbReference type="Pfam" id="PF00933">
    <property type="entry name" value="Glyco_hydro_3"/>
    <property type="match status" value="1"/>
</dbReference>
<sequence>MVNRDIKGFIALTAIATLVSCAPHKQSNTGTDTPLYLNEAATTDERVNDLVNRLTLEEKVAQLFDKTPAIERLNIPKYNWWNEALHGVARAGKATVFPQAIGLAATFDEDLILRVGTAISDEGRAKHHAFLNENNHSMYTGLTYWSPNINIFRDPRWGRGQETYGEDPYLTTRIAVNFINGLQGDNSKYLKSVATLKHYAVHSGPEVSRHSDDYTASKKDLAETYLPAFKDVIAQTDVASVMCAYNSVNGTPACGNNELIQNKLRDEFNFKGYIVSDCGAIADFYDVKSHNIVSTEAQAAAMALKTGTDLNCGDHHGNTYSYLTQAVQEGLVEESDIDLALKRLMYARFKLGMFDDANNVPFSKKPMTLVGSAEHLKLTEEAAQKSLVLLKNKQLLPLKGNEKIALIGPNANNTAILLGNYNGTPIKPITPKYALEKRLGKNKLTYSAGSSITGEVYTHYQPIEAKHFFHLDHNNQMQPGLIAQYYPASNFDRQPAKRQIDKNIDFSWERSPIDNSIEQEFAVKWDGIIKPEQTAQYYFKATNISFTLNGKTVNGAITLNKNEEYILTAQAKFNHFWHSNVINPTASLGWLKNPQNLTQQALINANEADVIVFVGGISANLEGEEMPLQIEGFSHGDRTNINLPKSQLNLLKKLKQTGKPIVLVNMSGSAMALNWENENIDAIVQGFYPGEAAGSALAGLLYGDFSPSGKLPITFYKSVSDLPDFKNYSMQNRTYKYYEDEVLYPFGYGLSYADFKYKNTRHSINADTGDLNLTTTIANQSSFTADDVAQVYISMPDAPIRTPNKQLVNFKHVTLKNKAQNDVQFTIPKNKLTYINEQGIAVAYKGRLIVTVGSGQGIKIPKDKFTVSNIVL</sequence>
<dbReference type="InterPro" id="IPR017853">
    <property type="entry name" value="GH"/>
</dbReference>
<dbReference type="Gene3D" id="3.20.20.300">
    <property type="entry name" value="Glycoside hydrolase, family 3, N-terminal domain"/>
    <property type="match status" value="1"/>
</dbReference>
<gene>
    <name evidence="5" type="ORF">PES01_08490</name>
</gene>
<evidence type="ECO:0000256" key="2">
    <source>
        <dbReference type="ARBA" id="ARBA00022729"/>
    </source>
</evidence>
<keyword evidence="2" id="KW-0732">Signal</keyword>
<dbReference type="InterPro" id="IPR011658">
    <property type="entry name" value="PA14_dom"/>
</dbReference>
<dbReference type="PANTHER" id="PTHR42721">
    <property type="entry name" value="SUGAR HYDROLASE-RELATED"/>
    <property type="match status" value="1"/>
</dbReference>
<dbReference type="PRINTS" id="PR00133">
    <property type="entry name" value="GLHYDRLASE3"/>
</dbReference>
<evidence type="ECO:0000313" key="6">
    <source>
        <dbReference type="Proteomes" id="UP000321419"/>
    </source>
</evidence>
<evidence type="ECO:0000259" key="4">
    <source>
        <dbReference type="SMART" id="SM01217"/>
    </source>
</evidence>
<dbReference type="InterPro" id="IPR036881">
    <property type="entry name" value="Glyco_hydro_3_C_sf"/>
</dbReference>
<protein>
    <submittedName>
        <fullName evidence="5">Glucan 1,4-alpha-glucosidase</fullName>
    </submittedName>
</protein>
<dbReference type="PANTHER" id="PTHR42721:SF3">
    <property type="entry name" value="BETA-D-XYLOSIDASE 5-RELATED"/>
    <property type="match status" value="1"/>
</dbReference>
<dbReference type="Pfam" id="PF01915">
    <property type="entry name" value="Glyco_hydro_3_C"/>
    <property type="match status" value="1"/>
</dbReference>
<organism evidence="5 6">
    <name type="scientific">Pseudoalteromonas espejiana</name>
    <dbReference type="NCBI Taxonomy" id="28107"/>
    <lineage>
        <taxon>Bacteria</taxon>
        <taxon>Pseudomonadati</taxon>
        <taxon>Pseudomonadota</taxon>
        <taxon>Gammaproteobacteria</taxon>
        <taxon>Alteromonadales</taxon>
        <taxon>Pseudoalteromonadaceae</taxon>
        <taxon>Pseudoalteromonas</taxon>
    </lineage>
</organism>
<feature type="domain" description="Fibronectin type III-like" evidence="4">
    <location>
        <begin position="787"/>
        <end position="856"/>
    </location>
</feature>
<dbReference type="SMART" id="SM01217">
    <property type="entry name" value="Fn3_like"/>
    <property type="match status" value="1"/>
</dbReference>
<dbReference type="OrthoDB" id="9781691at2"/>
<name>A0A510XSJ6_9GAMM</name>
<accession>A0A510XSJ6</accession>